<dbReference type="KEGG" id="arw:MB46_00415"/>
<dbReference type="PANTHER" id="PTHR11019">
    <property type="entry name" value="HTH-TYPE TRANSCRIPTIONAL REGULATOR NIMR"/>
    <property type="match status" value="1"/>
</dbReference>
<evidence type="ECO:0000313" key="8">
    <source>
        <dbReference type="EMBL" id="SEE76329.1"/>
    </source>
</evidence>
<dbReference type="AlphaFoldDB" id="A0A0U3FL84"/>
<dbReference type="OrthoDB" id="2039152at2"/>
<dbReference type="FunFam" id="1.10.10.60:FF:000132">
    <property type="entry name" value="AraC family transcriptional regulator"/>
    <property type="match status" value="1"/>
</dbReference>
<evidence type="ECO:0000256" key="1">
    <source>
        <dbReference type="ARBA" id="ARBA00022491"/>
    </source>
</evidence>
<dbReference type="GO" id="GO:0043565">
    <property type="term" value="F:sequence-specific DNA binding"/>
    <property type="evidence" value="ECO:0007669"/>
    <property type="project" value="InterPro"/>
</dbReference>
<dbReference type="RefSeq" id="WP_050070410.1">
    <property type="nucleotide sequence ID" value="NZ_CP013745.1"/>
</dbReference>
<gene>
    <name evidence="8" type="ORF">SAMN04489740_2459</name>
</gene>
<evidence type="ECO:0000256" key="3">
    <source>
        <dbReference type="ARBA" id="ARBA00023125"/>
    </source>
</evidence>
<dbReference type="eggNOG" id="COG2207">
    <property type="taxonomic scope" value="Bacteria"/>
</dbReference>
<sequence>MSLADVQEEHPIFAEPFHLRTSFFDTHGAVSWSDHSHHEHELLWVERGSVQVRVQSRLWLLSRGLALWLPSGTVHRVSSDAAVALGATHFNPLSCTDAWDAPMLMSVAPALRELLLHDTQNDMPDEYRARAQQVCIDLLTPASVRRPELLIPTDSRVSRLVNEVLARPRDSRSLEQWAAVLNVSPRTITRIFSVETQMSFAQWRIAVRMREAVTQIMRGRAVQQVSRHLGYSSVSSFVATFRRTIGVTPGTIAAAGESAPLQLSR</sequence>
<dbReference type="InterPro" id="IPR003313">
    <property type="entry name" value="AraC-bd"/>
</dbReference>
<name>A0A0U3FL84_9MICC</name>
<dbReference type="InterPro" id="IPR018060">
    <property type="entry name" value="HTH_AraC"/>
</dbReference>
<dbReference type="SMART" id="SM00342">
    <property type="entry name" value="HTH_ARAC"/>
    <property type="match status" value="1"/>
</dbReference>
<dbReference type="PANTHER" id="PTHR11019:SF199">
    <property type="entry name" value="HTH-TYPE TRANSCRIPTIONAL REGULATOR NIMR"/>
    <property type="match status" value="1"/>
</dbReference>
<dbReference type="Pfam" id="PF02311">
    <property type="entry name" value="AraC_binding"/>
    <property type="match status" value="1"/>
</dbReference>
<protein>
    <recommendedName>
        <fullName evidence="5">HTH-type transcriptional regulator RipA</fullName>
    </recommendedName>
    <alternativeName>
        <fullName evidence="6">Repressor of iron proteins A</fullName>
    </alternativeName>
</protein>
<evidence type="ECO:0000256" key="4">
    <source>
        <dbReference type="ARBA" id="ARBA00023163"/>
    </source>
</evidence>
<dbReference type="Proteomes" id="UP000182725">
    <property type="component" value="Unassembled WGS sequence"/>
</dbReference>
<dbReference type="EMBL" id="FNTV01000001">
    <property type="protein sequence ID" value="SEE76329.1"/>
    <property type="molecule type" value="Genomic_DNA"/>
</dbReference>
<keyword evidence="1" id="KW-0678">Repressor</keyword>
<evidence type="ECO:0000256" key="2">
    <source>
        <dbReference type="ARBA" id="ARBA00023015"/>
    </source>
</evidence>
<keyword evidence="4" id="KW-0804">Transcription</keyword>
<dbReference type="GO" id="GO:0003700">
    <property type="term" value="F:DNA-binding transcription factor activity"/>
    <property type="evidence" value="ECO:0007669"/>
    <property type="project" value="InterPro"/>
</dbReference>
<dbReference type="SUPFAM" id="SSF51182">
    <property type="entry name" value="RmlC-like cupins"/>
    <property type="match status" value="1"/>
</dbReference>
<reference evidence="8 9" key="1">
    <citation type="submission" date="2016-10" db="EMBL/GenBank/DDBJ databases">
        <authorList>
            <person name="de Groot N.N."/>
        </authorList>
    </citation>
    <scope>NUCLEOTIDE SEQUENCE [LARGE SCALE GENOMIC DNA]</scope>
    <source>
        <strain evidence="8 9">DSM 22274</strain>
    </source>
</reference>
<organism evidence="8 9">
    <name type="scientific">Arthrobacter alpinus</name>
    <dbReference type="NCBI Taxonomy" id="656366"/>
    <lineage>
        <taxon>Bacteria</taxon>
        <taxon>Bacillati</taxon>
        <taxon>Actinomycetota</taxon>
        <taxon>Actinomycetes</taxon>
        <taxon>Micrococcales</taxon>
        <taxon>Micrococcaceae</taxon>
        <taxon>Arthrobacter</taxon>
    </lineage>
</organism>
<proteinExistence type="predicted"/>
<dbReference type="InterPro" id="IPR014710">
    <property type="entry name" value="RmlC-like_jellyroll"/>
</dbReference>
<evidence type="ECO:0000256" key="6">
    <source>
        <dbReference type="ARBA" id="ARBA00079449"/>
    </source>
</evidence>
<dbReference type="PROSITE" id="PS00041">
    <property type="entry name" value="HTH_ARAC_FAMILY_1"/>
    <property type="match status" value="1"/>
</dbReference>
<dbReference type="PROSITE" id="PS01124">
    <property type="entry name" value="HTH_ARAC_FAMILY_2"/>
    <property type="match status" value="1"/>
</dbReference>
<dbReference type="Gene3D" id="2.60.120.10">
    <property type="entry name" value="Jelly Rolls"/>
    <property type="match status" value="1"/>
</dbReference>
<dbReference type="SUPFAM" id="SSF46689">
    <property type="entry name" value="Homeodomain-like"/>
    <property type="match status" value="1"/>
</dbReference>
<evidence type="ECO:0000313" key="9">
    <source>
        <dbReference type="Proteomes" id="UP000182725"/>
    </source>
</evidence>
<accession>A0A1H5LH36</accession>
<dbReference type="Gene3D" id="1.10.10.60">
    <property type="entry name" value="Homeodomain-like"/>
    <property type="match status" value="1"/>
</dbReference>
<accession>A0A0U3FL84</accession>
<dbReference type="InterPro" id="IPR009057">
    <property type="entry name" value="Homeodomain-like_sf"/>
</dbReference>
<keyword evidence="2" id="KW-0805">Transcription regulation</keyword>
<evidence type="ECO:0000259" key="7">
    <source>
        <dbReference type="PROSITE" id="PS01124"/>
    </source>
</evidence>
<dbReference type="Pfam" id="PF12833">
    <property type="entry name" value="HTH_18"/>
    <property type="match status" value="1"/>
</dbReference>
<dbReference type="InterPro" id="IPR011051">
    <property type="entry name" value="RmlC_Cupin_sf"/>
</dbReference>
<dbReference type="InterPro" id="IPR018062">
    <property type="entry name" value="HTH_AraC-typ_CS"/>
</dbReference>
<keyword evidence="3 8" id="KW-0238">DNA-binding</keyword>
<feature type="domain" description="HTH araC/xylS-type" evidence="7">
    <location>
        <begin position="155"/>
        <end position="255"/>
    </location>
</feature>
<evidence type="ECO:0000256" key="5">
    <source>
        <dbReference type="ARBA" id="ARBA00074140"/>
    </source>
</evidence>